<feature type="compositionally biased region" description="Basic and acidic residues" evidence="1">
    <location>
        <begin position="88"/>
        <end position="122"/>
    </location>
</feature>
<evidence type="ECO:0000313" key="3">
    <source>
        <dbReference type="Proteomes" id="UP000231358"/>
    </source>
</evidence>
<accession>A0A2G7FY39</accession>
<protein>
    <recommendedName>
        <fullName evidence="4">Ariadne RING finger</fullName>
    </recommendedName>
</protein>
<dbReference type="Proteomes" id="UP000231358">
    <property type="component" value="Unassembled WGS sequence"/>
</dbReference>
<sequence>MDLGSRPRILEWLRMIEDKPGPFDTPRWSLPSHNFPKVQDLYGKIPGIEDQLRRPTSVMRTEDTVKEGGYLESVGPVPCLMSSQKVTSKKERSGYERRPRYKTKDDHYEYKGKTSHEKDGKVTKTKRRRSAKKSRKHTMNDNFHASNVARDRLTLQSNMNLGLFQMGRTSSPVKVQGADLSFSEMKFLSNKARRDREVACIYRDKEENGSVCWNPPNQNLRTCSPLLNTVDQRARRQASDVFPYEISVYEHGQRNTMPQTYPNASSQHRQEGSDGISRAATAYTWPEGAREYSALDDPEEWCARQLLSIDLDIQDQNEAIATVKSTRKYWSLEELKYLLDQRKLLWDSDTYSPVVSTNESSHWRPLKRKRPQSIGEGQPAQTLKTTKKHNSKNNAEHYGVFGIPVPNHHDPAPEPSAFLRSSGDTDGVSMHLLHGQPAPASPQAFEQADIVEPPTSDFTLYPGTSSFISSSLHNQKPKSVIQSHDSCGLKEVKTSTASEMIWDHDESPAQFANRAMPLPRENCALIAQTLSAAYDVIMHSEQDPLYQIPKHLMLDTPMRDASSGVGGDANIFPVADDYHGLPEGLAFYWLPGVASDTGTFSHGSSDFAEQKRSLGLSQPNYAGQPQYFTGQFPEAKYSAGETPEVIMAGAESKPTAATVSGLQKDLLGGLKGFWRQQKLY</sequence>
<dbReference type="EMBL" id="NEXV01000362">
    <property type="protein sequence ID" value="PIG84751.1"/>
    <property type="molecule type" value="Genomic_DNA"/>
</dbReference>
<gene>
    <name evidence="2" type="ORF">AARAC_005976</name>
</gene>
<evidence type="ECO:0000256" key="1">
    <source>
        <dbReference type="SAM" id="MobiDB-lite"/>
    </source>
</evidence>
<feature type="region of interest" description="Disordered" evidence="1">
    <location>
        <begin position="361"/>
        <end position="389"/>
    </location>
</feature>
<evidence type="ECO:0008006" key="4">
    <source>
        <dbReference type="Google" id="ProtNLM"/>
    </source>
</evidence>
<reference evidence="2 3" key="1">
    <citation type="submission" date="2017-05" db="EMBL/GenBank/DDBJ databases">
        <title>Genome sequence for an aflatoxigenic pathogen of Argentinian peanut, Aspergillus arachidicola.</title>
        <authorList>
            <person name="Moore G."/>
            <person name="Beltz S.B."/>
            <person name="Mack B.M."/>
        </authorList>
    </citation>
    <scope>NUCLEOTIDE SEQUENCE [LARGE SCALE GENOMIC DNA]</scope>
    <source>
        <strain evidence="2 3">CBS 117610</strain>
    </source>
</reference>
<evidence type="ECO:0000313" key="2">
    <source>
        <dbReference type="EMBL" id="PIG84751.1"/>
    </source>
</evidence>
<comment type="caution">
    <text evidence="2">The sequence shown here is derived from an EMBL/GenBank/DDBJ whole genome shotgun (WGS) entry which is preliminary data.</text>
</comment>
<proteinExistence type="predicted"/>
<dbReference type="STRING" id="656916.A0A2G7FY39"/>
<feature type="compositionally biased region" description="Basic residues" evidence="1">
    <location>
        <begin position="123"/>
        <end position="137"/>
    </location>
</feature>
<name>A0A2G7FY39_9EURO</name>
<organism evidence="2 3">
    <name type="scientific">Aspergillus arachidicola</name>
    <dbReference type="NCBI Taxonomy" id="656916"/>
    <lineage>
        <taxon>Eukaryota</taxon>
        <taxon>Fungi</taxon>
        <taxon>Dikarya</taxon>
        <taxon>Ascomycota</taxon>
        <taxon>Pezizomycotina</taxon>
        <taxon>Eurotiomycetes</taxon>
        <taxon>Eurotiomycetidae</taxon>
        <taxon>Eurotiales</taxon>
        <taxon>Aspergillaceae</taxon>
        <taxon>Aspergillus</taxon>
        <taxon>Aspergillus subgen. Circumdati</taxon>
    </lineage>
</organism>
<keyword evidence="3" id="KW-1185">Reference proteome</keyword>
<dbReference type="AlphaFoldDB" id="A0A2G7FY39"/>
<feature type="region of interest" description="Disordered" evidence="1">
    <location>
        <begin position="82"/>
        <end position="139"/>
    </location>
</feature>